<dbReference type="InterPro" id="IPR027268">
    <property type="entry name" value="Peptidase_M4/M1_CTD_sf"/>
</dbReference>
<accession>A0AAN8WMA1</accession>
<dbReference type="GO" id="GO:0005886">
    <property type="term" value="C:plasma membrane"/>
    <property type="evidence" value="ECO:0007669"/>
    <property type="project" value="UniProtKB-SubCell"/>
</dbReference>
<keyword evidence="11" id="KW-0325">Glycoprotein</keyword>
<dbReference type="EMBL" id="JAXCGZ010017133">
    <property type="protein sequence ID" value="KAK7068745.1"/>
    <property type="molecule type" value="Genomic_DNA"/>
</dbReference>
<feature type="domain" description="ERAP1-like C-terminal" evidence="13">
    <location>
        <begin position="209"/>
        <end position="309"/>
    </location>
</feature>
<dbReference type="GO" id="GO:0043171">
    <property type="term" value="P:peptide catabolic process"/>
    <property type="evidence" value="ECO:0007669"/>
    <property type="project" value="TreeGrafter"/>
</dbReference>
<dbReference type="InterPro" id="IPR024571">
    <property type="entry name" value="ERAP1-like_C_dom"/>
</dbReference>
<evidence type="ECO:0008006" key="16">
    <source>
        <dbReference type="Google" id="ProtNLM"/>
    </source>
</evidence>
<feature type="domain" description="Peptidase M1 membrane alanine aminopeptidase" evidence="12">
    <location>
        <begin position="12"/>
        <end position="130"/>
    </location>
</feature>
<evidence type="ECO:0000256" key="1">
    <source>
        <dbReference type="ARBA" id="ARBA00001947"/>
    </source>
</evidence>
<dbReference type="InterPro" id="IPR014782">
    <property type="entry name" value="Peptidase_M1_dom"/>
</dbReference>
<keyword evidence="9" id="KW-0482">Metalloprotease</keyword>
<evidence type="ECO:0000256" key="6">
    <source>
        <dbReference type="ARBA" id="ARBA00022723"/>
    </source>
</evidence>
<evidence type="ECO:0000259" key="13">
    <source>
        <dbReference type="Pfam" id="PF11838"/>
    </source>
</evidence>
<dbReference type="PANTHER" id="PTHR11533">
    <property type="entry name" value="PROTEASE M1 ZINC METALLOPROTEASE"/>
    <property type="match status" value="1"/>
</dbReference>
<dbReference type="Gene3D" id="2.60.40.1910">
    <property type="match status" value="1"/>
</dbReference>
<proteinExistence type="inferred from homology"/>
<evidence type="ECO:0000259" key="12">
    <source>
        <dbReference type="Pfam" id="PF01433"/>
    </source>
</evidence>
<evidence type="ECO:0000256" key="2">
    <source>
        <dbReference type="ARBA" id="ARBA00004609"/>
    </source>
</evidence>
<evidence type="ECO:0000256" key="11">
    <source>
        <dbReference type="ARBA" id="ARBA00023180"/>
    </source>
</evidence>
<keyword evidence="8" id="KW-0378">Hydrolase</keyword>
<dbReference type="GO" id="GO:0008270">
    <property type="term" value="F:zinc ion binding"/>
    <property type="evidence" value="ECO:0007669"/>
    <property type="project" value="InterPro"/>
</dbReference>
<evidence type="ECO:0000256" key="7">
    <source>
        <dbReference type="ARBA" id="ARBA00022729"/>
    </source>
</evidence>
<dbReference type="SUPFAM" id="SSF55486">
    <property type="entry name" value="Metalloproteases ('zincins'), catalytic domain"/>
    <property type="match status" value="1"/>
</dbReference>
<dbReference type="AlphaFoldDB" id="A0AAN8WMA1"/>
<dbReference type="Pfam" id="PF11838">
    <property type="entry name" value="ERAP1_C"/>
    <property type="match status" value="1"/>
</dbReference>
<organism evidence="14 15">
    <name type="scientific">Halocaridina rubra</name>
    <name type="common">Hawaiian red shrimp</name>
    <dbReference type="NCBI Taxonomy" id="373956"/>
    <lineage>
        <taxon>Eukaryota</taxon>
        <taxon>Metazoa</taxon>
        <taxon>Ecdysozoa</taxon>
        <taxon>Arthropoda</taxon>
        <taxon>Crustacea</taxon>
        <taxon>Multicrustacea</taxon>
        <taxon>Malacostraca</taxon>
        <taxon>Eumalacostraca</taxon>
        <taxon>Eucarida</taxon>
        <taxon>Decapoda</taxon>
        <taxon>Pleocyemata</taxon>
        <taxon>Caridea</taxon>
        <taxon>Atyoidea</taxon>
        <taxon>Atyidae</taxon>
        <taxon>Halocaridina</taxon>
    </lineage>
</organism>
<keyword evidence="9" id="KW-0645">Protease</keyword>
<evidence type="ECO:0000256" key="9">
    <source>
        <dbReference type="ARBA" id="ARBA00023049"/>
    </source>
</evidence>
<protein>
    <recommendedName>
        <fullName evidence="16">Aminopeptidase N</fullName>
    </recommendedName>
</protein>
<dbReference type="GO" id="GO:0006508">
    <property type="term" value="P:proteolysis"/>
    <property type="evidence" value="ECO:0007669"/>
    <property type="project" value="TreeGrafter"/>
</dbReference>
<gene>
    <name evidence="14" type="ORF">SK128_000549</name>
</gene>
<keyword evidence="15" id="KW-1185">Reference proteome</keyword>
<name>A0AAN8WMA1_HALRR</name>
<keyword evidence="4" id="KW-1003">Cell membrane</keyword>
<keyword evidence="6" id="KW-0479">Metal-binding</keyword>
<keyword evidence="7" id="KW-0732">Signal</keyword>
<evidence type="ECO:0000256" key="4">
    <source>
        <dbReference type="ARBA" id="ARBA00022475"/>
    </source>
</evidence>
<dbReference type="Gene3D" id="1.25.50.20">
    <property type="match status" value="1"/>
</dbReference>
<comment type="similarity">
    <text evidence="3">Belongs to the peptidase M1 family.</text>
</comment>
<dbReference type="InterPro" id="IPR050344">
    <property type="entry name" value="Peptidase_M1_aminopeptidases"/>
</dbReference>
<reference evidence="14 15" key="1">
    <citation type="submission" date="2023-11" db="EMBL/GenBank/DDBJ databases">
        <title>Halocaridina rubra genome assembly.</title>
        <authorList>
            <person name="Smith C."/>
        </authorList>
    </citation>
    <scope>NUCLEOTIDE SEQUENCE [LARGE SCALE GENOMIC DNA]</scope>
    <source>
        <strain evidence="14">EP-1</strain>
        <tissue evidence="14">Whole</tissue>
    </source>
</reference>
<dbReference type="GO" id="GO:0042277">
    <property type="term" value="F:peptide binding"/>
    <property type="evidence" value="ECO:0007669"/>
    <property type="project" value="TreeGrafter"/>
</dbReference>
<evidence type="ECO:0000256" key="3">
    <source>
        <dbReference type="ARBA" id="ARBA00010136"/>
    </source>
</evidence>
<keyword evidence="5" id="KW-0336">GPI-anchor</keyword>
<dbReference type="Proteomes" id="UP001381693">
    <property type="component" value="Unassembled WGS sequence"/>
</dbReference>
<dbReference type="FunFam" id="2.60.40.1910:FF:000008">
    <property type="entry name" value="Aminopeptidase"/>
    <property type="match status" value="1"/>
</dbReference>
<evidence type="ECO:0000256" key="10">
    <source>
        <dbReference type="ARBA" id="ARBA00023136"/>
    </source>
</evidence>
<keyword evidence="5" id="KW-0449">Lipoprotein</keyword>
<evidence type="ECO:0000313" key="14">
    <source>
        <dbReference type="EMBL" id="KAK7068745.1"/>
    </source>
</evidence>
<comment type="caution">
    <text evidence="14">The sequence shown here is derived from an EMBL/GenBank/DDBJ whole genome shotgun (WGS) entry which is preliminary data.</text>
</comment>
<dbReference type="Gene3D" id="1.10.390.10">
    <property type="entry name" value="Neutral Protease Domain 2"/>
    <property type="match status" value="1"/>
</dbReference>
<dbReference type="PANTHER" id="PTHR11533:SF294">
    <property type="entry name" value="THYROTROPIN-RELEASING HORMONE-DEGRADING ECTOENZYME"/>
    <property type="match status" value="1"/>
</dbReference>
<dbReference type="GO" id="GO:0070006">
    <property type="term" value="F:metalloaminopeptidase activity"/>
    <property type="evidence" value="ECO:0007669"/>
    <property type="project" value="TreeGrafter"/>
</dbReference>
<dbReference type="GO" id="GO:0098552">
    <property type="term" value="C:side of membrane"/>
    <property type="evidence" value="ECO:0007669"/>
    <property type="project" value="UniProtKB-KW"/>
</dbReference>
<keyword evidence="10" id="KW-0472">Membrane</keyword>
<evidence type="ECO:0000256" key="8">
    <source>
        <dbReference type="ARBA" id="ARBA00022801"/>
    </source>
</evidence>
<dbReference type="GO" id="GO:0005737">
    <property type="term" value="C:cytoplasm"/>
    <property type="evidence" value="ECO:0007669"/>
    <property type="project" value="TreeGrafter"/>
</dbReference>
<dbReference type="Pfam" id="PF01433">
    <property type="entry name" value="Peptidase_M1"/>
    <property type="match status" value="1"/>
</dbReference>
<comment type="cofactor">
    <cofactor evidence="1">
        <name>Zn(2+)</name>
        <dbReference type="ChEBI" id="CHEBI:29105"/>
    </cofactor>
</comment>
<dbReference type="GO" id="GO:0005615">
    <property type="term" value="C:extracellular space"/>
    <property type="evidence" value="ECO:0007669"/>
    <property type="project" value="TreeGrafter"/>
</dbReference>
<sequence length="312" mass="35852">MKTISFIYLKFQCEPTWNIIDIILSYEQHYVFELDSLTSYSHPLVNDAESPEEAEGVFDSITYSKGASINRMQMNFLTQPTFLRGLTDYLSIHQFNNTYQDMLFESLTNAAHADGTLPGSMTVKQIMDTWTLQAGYPVVTVNRTAAGTSATVSQKRFWTDNPDTGETWWIPVSYTTEANPNFEDTQPAQWMSDTDTEITILPLPSASEWVIFNIQETGYYRVNYDDNNWNLLFQQLDLNPDVIHPLNRAQINDDFVEMSKAGIHPYSKALQLLKYLRKETDFIPWLSALNKIDHIESKLVKSSAHNAFKVRK</sequence>
<comment type="subcellular location">
    <subcellularLocation>
        <location evidence="2">Cell membrane</location>
        <topology evidence="2">Lipid-anchor</topology>
        <topology evidence="2">GPI-anchor</topology>
    </subcellularLocation>
</comment>
<evidence type="ECO:0000256" key="5">
    <source>
        <dbReference type="ARBA" id="ARBA00022622"/>
    </source>
</evidence>
<evidence type="ECO:0000313" key="15">
    <source>
        <dbReference type="Proteomes" id="UP001381693"/>
    </source>
</evidence>